<feature type="region of interest" description="Disordered" evidence="1">
    <location>
        <begin position="1"/>
        <end position="25"/>
    </location>
</feature>
<feature type="region of interest" description="Disordered" evidence="1">
    <location>
        <begin position="105"/>
        <end position="141"/>
    </location>
</feature>
<sequence length="304" mass="33727">MSIFSHHKNGYLKNETSRYKTRQEDSTLHLQAGEHKDGSVHISKANGFEKNGIIHMPGKHKNGEVNGGRNNNNNNIAHSNGMHKNAEEEEVKEICMNGNHYSGLENGNVNGTQKNGKQNGLQKNGGSVEYGSGSSGSSSINGDVDDTFIPVCKPGRFICRGFHTDIAHLCAETGYLIWIEPKKTMHVLFTYGDTNCDFLCYLEPEVPGVTINYLEPNRIKHSQQIFDENDYRPVQIHSGLAASINGSTGTRHSCIGSCMNSFSYAIDSENGQCFIELSVLNKKQMCELVEPISRPFKLNFRLVL</sequence>
<feature type="compositionally biased region" description="Low complexity" evidence="1">
    <location>
        <begin position="106"/>
        <end position="139"/>
    </location>
</feature>
<evidence type="ECO:0000256" key="1">
    <source>
        <dbReference type="SAM" id="MobiDB-lite"/>
    </source>
</evidence>
<dbReference type="AlphaFoldDB" id="A0AA85KBY6"/>
<evidence type="ECO:0000313" key="3">
    <source>
        <dbReference type="WBParaSite" id="TREG1_75350.1"/>
    </source>
</evidence>
<dbReference type="WBParaSite" id="TREG1_75350.1">
    <property type="protein sequence ID" value="TREG1_75350.1"/>
    <property type="gene ID" value="TREG1_75350"/>
</dbReference>
<dbReference type="Proteomes" id="UP000050795">
    <property type="component" value="Unassembled WGS sequence"/>
</dbReference>
<feature type="compositionally biased region" description="Basic residues" evidence="1">
    <location>
        <begin position="1"/>
        <end position="10"/>
    </location>
</feature>
<accession>A0AA85KBY6</accession>
<organism evidence="2 3">
    <name type="scientific">Trichobilharzia regenti</name>
    <name type="common">Nasal bird schistosome</name>
    <dbReference type="NCBI Taxonomy" id="157069"/>
    <lineage>
        <taxon>Eukaryota</taxon>
        <taxon>Metazoa</taxon>
        <taxon>Spiralia</taxon>
        <taxon>Lophotrochozoa</taxon>
        <taxon>Platyhelminthes</taxon>
        <taxon>Trematoda</taxon>
        <taxon>Digenea</taxon>
        <taxon>Strigeidida</taxon>
        <taxon>Schistosomatoidea</taxon>
        <taxon>Schistosomatidae</taxon>
        <taxon>Trichobilharzia</taxon>
    </lineage>
</organism>
<keyword evidence="2" id="KW-1185">Reference proteome</keyword>
<protein>
    <submittedName>
        <fullName evidence="3">Uncharacterized protein</fullName>
    </submittedName>
</protein>
<name>A0AA85KBY6_TRIRE</name>
<evidence type="ECO:0000313" key="2">
    <source>
        <dbReference type="Proteomes" id="UP000050795"/>
    </source>
</evidence>
<feature type="compositionally biased region" description="Basic and acidic residues" evidence="1">
    <location>
        <begin position="15"/>
        <end position="25"/>
    </location>
</feature>
<reference evidence="3" key="2">
    <citation type="submission" date="2023-11" db="UniProtKB">
        <authorList>
            <consortium name="WormBaseParasite"/>
        </authorList>
    </citation>
    <scope>IDENTIFICATION</scope>
</reference>
<reference evidence="2" key="1">
    <citation type="submission" date="2022-06" db="EMBL/GenBank/DDBJ databases">
        <authorList>
            <person name="Berger JAMES D."/>
            <person name="Berger JAMES D."/>
        </authorList>
    </citation>
    <scope>NUCLEOTIDE SEQUENCE [LARGE SCALE GENOMIC DNA]</scope>
</reference>
<proteinExistence type="predicted"/>